<keyword evidence="1" id="KW-0802">TPR repeat</keyword>
<protein>
    <submittedName>
        <fullName evidence="3">Uncharacterized protein</fullName>
    </submittedName>
</protein>
<feature type="non-terminal residue" evidence="3">
    <location>
        <position position="1"/>
    </location>
</feature>
<proteinExistence type="predicted"/>
<dbReference type="Proteomes" id="UP001233999">
    <property type="component" value="Unassembled WGS sequence"/>
</dbReference>
<dbReference type="SUPFAM" id="SSF48452">
    <property type="entry name" value="TPR-like"/>
    <property type="match status" value="1"/>
</dbReference>
<dbReference type="Gene3D" id="1.25.40.10">
    <property type="entry name" value="Tetratricopeptide repeat domain"/>
    <property type="match status" value="1"/>
</dbReference>
<dbReference type="InterPro" id="IPR019734">
    <property type="entry name" value="TPR_rpt"/>
</dbReference>
<organism evidence="3 4">
    <name type="scientific">Diploptera punctata</name>
    <name type="common">Pacific beetle cockroach</name>
    <dbReference type="NCBI Taxonomy" id="6984"/>
    <lineage>
        <taxon>Eukaryota</taxon>
        <taxon>Metazoa</taxon>
        <taxon>Ecdysozoa</taxon>
        <taxon>Arthropoda</taxon>
        <taxon>Hexapoda</taxon>
        <taxon>Insecta</taxon>
        <taxon>Pterygota</taxon>
        <taxon>Neoptera</taxon>
        <taxon>Polyneoptera</taxon>
        <taxon>Dictyoptera</taxon>
        <taxon>Blattodea</taxon>
        <taxon>Blaberoidea</taxon>
        <taxon>Blaberidae</taxon>
        <taxon>Diplopterinae</taxon>
        <taxon>Diploptera</taxon>
    </lineage>
</organism>
<dbReference type="PANTHER" id="PTHR23082:SF0">
    <property type="entry name" value="GENERAL TRANSCRIPTION FACTOR 3C POLYPEPTIDE 3"/>
    <property type="match status" value="1"/>
</dbReference>
<dbReference type="SMART" id="SM00028">
    <property type="entry name" value="TPR"/>
    <property type="match status" value="2"/>
</dbReference>
<sequence length="311" mass="34868">IEKMASNEEGQSAEPGDNHSITPLLSKMDLYETIAMEEMNDEDLEIINCSDVVEAHTVNMYDGELKDDDDKLVIDEDFDSNSDSEEQQAISEYMEDDALTKELEQDLTNRFLNGELTFSEYAALMEGSEVDDAGIDVQPATTVAMPSFIAPVYSSTSAEADAFEKELIESSRLKGKRRGGEKSVRRRRRILPPALQGLMGEANLRYARAHLSPTDLEQWIRLAVMSEEQGNIKQAITCYSKAISADPTNVDIHMKRGMMLEQIGERKTALKGYQKLLFSLPPEQGAMIIQVSKMLACKFHEDNELLKAKEK</sequence>
<dbReference type="EMBL" id="JASPKZ010009890">
    <property type="protein sequence ID" value="KAJ9575394.1"/>
    <property type="molecule type" value="Genomic_DNA"/>
</dbReference>
<dbReference type="InterPro" id="IPR011990">
    <property type="entry name" value="TPR-like_helical_dom_sf"/>
</dbReference>
<gene>
    <name evidence="3" type="ORF">L9F63_025652</name>
</gene>
<feature type="region of interest" description="Disordered" evidence="2">
    <location>
        <begin position="1"/>
        <end position="24"/>
    </location>
</feature>
<evidence type="ECO:0000256" key="1">
    <source>
        <dbReference type="PROSITE-ProRule" id="PRU00339"/>
    </source>
</evidence>
<reference evidence="3" key="1">
    <citation type="journal article" date="2023" name="IScience">
        <title>Live-bearing cockroach genome reveals convergent evolutionary mechanisms linked to viviparity in insects and beyond.</title>
        <authorList>
            <person name="Fouks B."/>
            <person name="Harrison M.C."/>
            <person name="Mikhailova A.A."/>
            <person name="Marchal E."/>
            <person name="English S."/>
            <person name="Carruthers M."/>
            <person name="Jennings E.C."/>
            <person name="Chiamaka E.L."/>
            <person name="Frigard R.A."/>
            <person name="Pippel M."/>
            <person name="Attardo G.M."/>
            <person name="Benoit J.B."/>
            <person name="Bornberg-Bauer E."/>
            <person name="Tobe S.S."/>
        </authorList>
    </citation>
    <scope>NUCLEOTIDE SEQUENCE</scope>
    <source>
        <strain evidence="3">Stay&amp;Tobe</strain>
    </source>
</reference>
<keyword evidence="4" id="KW-1185">Reference proteome</keyword>
<feature type="repeat" description="TPR" evidence="1">
    <location>
        <begin position="216"/>
        <end position="249"/>
    </location>
</feature>
<evidence type="ECO:0000313" key="4">
    <source>
        <dbReference type="Proteomes" id="UP001233999"/>
    </source>
</evidence>
<evidence type="ECO:0000313" key="3">
    <source>
        <dbReference type="EMBL" id="KAJ9575394.1"/>
    </source>
</evidence>
<dbReference type="PANTHER" id="PTHR23082">
    <property type="entry name" value="TRANSCRIPTION INITIATION FACTOR IIIC TFIIIC , POLYPEPTIDE 3-RELATED"/>
    <property type="match status" value="1"/>
</dbReference>
<accession>A0AAD7Z7J0</accession>
<dbReference type="GO" id="GO:0006383">
    <property type="term" value="P:transcription by RNA polymerase III"/>
    <property type="evidence" value="ECO:0007669"/>
    <property type="project" value="InterPro"/>
</dbReference>
<dbReference type="AlphaFoldDB" id="A0AAD7Z7J0"/>
<dbReference type="GO" id="GO:0000127">
    <property type="term" value="C:transcription factor TFIIIC complex"/>
    <property type="evidence" value="ECO:0007669"/>
    <property type="project" value="TreeGrafter"/>
</dbReference>
<dbReference type="Pfam" id="PF13414">
    <property type="entry name" value="TPR_11"/>
    <property type="match status" value="1"/>
</dbReference>
<evidence type="ECO:0000256" key="2">
    <source>
        <dbReference type="SAM" id="MobiDB-lite"/>
    </source>
</evidence>
<comment type="caution">
    <text evidence="3">The sequence shown here is derived from an EMBL/GenBank/DDBJ whole genome shotgun (WGS) entry which is preliminary data.</text>
</comment>
<dbReference type="PROSITE" id="PS50005">
    <property type="entry name" value="TPR"/>
    <property type="match status" value="1"/>
</dbReference>
<reference evidence="3" key="2">
    <citation type="submission" date="2023-05" db="EMBL/GenBank/DDBJ databases">
        <authorList>
            <person name="Fouks B."/>
        </authorList>
    </citation>
    <scope>NUCLEOTIDE SEQUENCE</scope>
    <source>
        <strain evidence="3">Stay&amp;Tobe</strain>
        <tissue evidence="3">Testes</tissue>
    </source>
</reference>
<name>A0AAD7Z7J0_DIPPU</name>
<dbReference type="InterPro" id="IPR039340">
    <property type="entry name" value="Tfc4/TFIIIC-102/Sfc4"/>
</dbReference>